<evidence type="ECO:0000313" key="1">
    <source>
        <dbReference type="EMBL" id="QHT34547.1"/>
    </source>
</evidence>
<proteinExistence type="predicted"/>
<dbReference type="EMBL" id="MN739001">
    <property type="protein sequence ID" value="QHT34547.1"/>
    <property type="molecule type" value="Genomic_DNA"/>
</dbReference>
<name>A0A6C0EZE7_9ZZZZ</name>
<reference evidence="1" key="1">
    <citation type="journal article" date="2020" name="Nature">
        <title>Giant virus diversity and host interactions through global metagenomics.</title>
        <authorList>
            <person name="Schulz F."/>
            <person name="Roux S."/>
            <person name="Paez-Espino D."/>
            <person name="Jungbluth S."/>
            <person name="Walsh D.A."/>
            <person name="Denef V.J."/>
            <person name="McMahon K.D."/>
            <person name="Konstantinidis K.T."/>
            <person name="Eloe-Fadrosh E.A."/>
            <person name="Kyrpides N.C."/>
            <person name="Woyke T."/>
        </authorList>
    </citation>
    <scope>NUCLEOTIDE SEQUENCE</scope>
    <source>
        <strain evidence="1">GVMAG-M-3300009163-63</strain>
    </source>
</reference>
<protein>
    <submittedName>
        <fullName evidence="1">Uncharacterized protein</fullName>
    </submittedName>
</protein>
<accession>A0A6C0EZE7</accession>
<sequence length="135" mass="15512">MSQAASSSIYFTSTRNIKESDIINTFENKLRLGKIVEGNVNIVPVSKQDYNHVFFYIEWNETPEAAKFVSELISKSSIKVYHNKGYWLCRMNRNPLKLRNKTAACIKFASITNPNPVPVPTPDNNFNEDDFYVIN</sequence>
<organism evidence="1">
    <name type="scientific">viral metagenome</name>
    <dbReference type="NCBI Taxonomy" id="1070528"/>
    <lineage>
        <taxon>unclassified sequences</taxon>
        <taxon>metagenomes</taxon>
        <taxon>organismal metagenomes</taxon>
    </lineage>
</organism>
<dbReference type="AlphaFoldDB" id="A0A6C0EZE7"/>